<keyword evidence="4" id="KW-1185">Reference proteome</keyword>
<protein>
    <submittedName>
        <fullName evidence="3">Uncharacterized protein</fullName>
    </submittedName>
</protein>
<dbReference type="RefSeq" id="WP_145376754.1">
    <property type="nucleotide sequence ID" value="NZ_CP036276.1"/>
</dbReference>
<keyword evidence="2" id="KW-0472">Membrane</keyword>
<keyword evidence="2" id="KW-1133">Transmembrane helix</keyword>
<reference evidence="3 4" key="1">
    <citation type="submission" date="2019-02" db="EMBL/GenBank/DDBJ databases">
        <title>Deep-cultivation of Planctomycetes and their phenomic and genomic characterization uncovers novel biology.</title>
        <authorList>
            <person name="Wiegand S."/>
            <person name="Jogler M."/>
            <person name="Boedeker C."/>
            <person name="Pinto D."/>
            <person name="Vollmers J."/>
            <person name="Rivas-Marin E."/>
            <person name="Kohn T."/>
            <person name="Peeters S.H."/>
            <person name="Heuer A."/>
            <person name="Rast P."/>
            <person name="Oberbeckmann S."/>
            <person name="Bunk B."/>
            <person name="Jeske O."/>
            <person name="Meyerdierks A."/>
            <person name="Storesund J.E."/>
            <person name="Kallscheuer N."/>
            <person name="Luecker S."/>
            <person name="Lage O.M."/>
            <person name="Pohl T."/>
            <person name="Merkel B.J."/>
            <person name="Hornburger P."/>
            <person name="Mueller R.-W."/>
            <person name="Bruemmer F."/>
            <person name="Labrenz M."/>
            <person name="Spormann A.M."/>
            <person name="Op den Camp H."/>
            <person name="Overmann J."/>
            <person name="Amann R."/>
            <person name="Jetten M.S.M."/>
            <person name="Mascher T."/>
            <person name="Medema M.H."/>
            <person name="Devos D.P."/>
            <person name="Kaster A.-K."/>
            <person name="Ovreas L."/>
            <person name="Rohde M."/>
            <person name="Galperin M.Y."/>
            <person name="Jogler C."/>
        </authorList>
    </citation>
    <scope>NUCLEOTIDE SEQUENCE [LARGE SCALE GENOMIC DNA]</scope>
    <source>
        <strain evidence="3 4">Mal52</strain>
    </source>
</reference>
<evidence type="ECO:0000313" key="3">
    <source>
        <dbReference type="EMBL" id="QDU44387.1"/>
    </source>
</evidence>
<keyword evidence="2" id="KW-0812">Transmembrane</keyword>
<organism evidence="3 4">
    <name type="scientific">Symmachiella dynata</name>
    <dbReference type="NCBI Taxonomy" id="2527995"/>
    <lineage>
        <taxon>Bacteria</taxon>
        <taxon>Pseudomonadati</taxon>
        <taxon>Planctomycetota</taxon>
        <taxon>Planctomycetia</taxon>
        <taxon>Planctomycetales</taxon>
        <taxon>Planctomycetaceae</taxon>
        <taxon>Symmachiella</taxon>
    </lineage>
</organism>
<feature type="compositionally biased region" description="Basic and acidic residues" evidence="1">
    <location>
        <begin position="85"/>
        <end position="116"/>
    </location>
</feature>
<dbReference type="Proteomes" id="UP000319383">
    <property type="component" value="Chromosome"/>
</dbReference>
<evidence type="ECO:0000256" key="1">
    <source>
        <dbReference type="SAM" id="MobiDB-lite"/>
    </source>
</evidence>
<feature type="transmembrane region" description="Helical" evidence="2">
    <location>
        <begin position="323"/>
        <end position="343"/>
    </location>
</feature>
<proteinExistence type="predicted"/>
<evidence type="ECO:0000256" key="2">
    <source>
        <dbReference type="SAM" id="Phobius"/>
    </source>
</evidence>
<dbReference type="KEGG" id="sdyn:Mal52_28680"/>
<feature type="transmembrane region" description="Helical" evidence="2">
    <location>
        <begin position="288"/>
        <end position="311"/>
    </location>
</feature>
<gene>
    <name evidence="3" type="ORF">Mal52_28680</name>
</gene>
<name>A0A517ZPI2_9PLAN</name>
<feature type="transmembrane region" description="Helical" evidence="2">
    <location>
        <begin position="164"/>
        <end position="187"/>
    </location>
</feature>
<feature type="transmembrane region" description="Helical" evidence="2">
    <location>
        <begin position="12"/>
        <end position="36"/>
    </location>
</feature>
<evidence type="ECO:0000313" key="4">
    <source>
        <dbReference type="Proteomes" id="UP000319383"/>
    </source>
</evidence>
<feature type="transmembrane region" description="Helical" evidence="2">
    <location>
        <begin position="234"/>
        <end position="252"/>
    </location>
</feature>
<dbReference type="AlphaFoldDB" id="A0A517ZPI2"/>
<feature type="region of interest" description="Disordered" evidence="1">
    <location>
        <begin position="45"/>
        <end position="126"/>
    </location>
</feature>
<sequence length="512" mass="58717">MRRSPIFMNYKYAEWSSWIVVFFARIVAVVGMVAFVNPADSVAQSLSTEDGSKPIATGAAKDNNVQSKQRFGDKRVNPITQPGIDNEKKEELHPSDDHRKKASHRENNTREIDKKNNVTTEQSDRGMASFTVRPPQTKYKILHESSQSRFELMNPPGINDYTDYFKTMISVAGVLFGLAFAALLYVLQSGFSSFTVSRNMFLEHYVHFGGNLLVTLSYLTLISVGVAYFSGATMLLNIAYYIFCISFLKTRLDYLKQLGYIHTLNSKKYVPSNYGPCRRYFRYIKNLGFLQIGFQISVALILIVYPMVIAAKESGGFGFTPKAFFYSTMLVFMYCLIVTVRFIPNFFEILKIEYESDLAGDKNSEIEIDYQSEKKLLRKYLINHGVNELNENEKKEFLDGTISLNILDEKKEPEAWFNVHVHISDSNIVKIHNEVCRYAYGLFEKLNASQVDVNTFVLSFHIFINGDRRNMFFRSTRNELNAVLLEEPVSAILLIKNKVFDDIFQNMTQGQE</sequence>
<accession>A0A517ZPI2</accession>
<dbReference type="EMBL" id="CP036276">
    <property type="protein sequence ID" value="QDU44387.1"/>
    <property type="molecule type" value="Genomic_DNA"/>
</dbReference>